<feature type="signal peptide" evidence="1">
    <location>
        <begin position="1"/>
        <end position="21"/>
    </location>
</feature>
<evidence type="ECO:0000256" key="1">
    <source>
        <dbReference type="SAM" id="SignalP"/>
    </source>
</evidence>
<protein>
    <submittedName>
        <fullName evidence="2">Uncharacterized protein</fullName>
    </submittedName>
</protein>
<proteinExistence type="predicted"/>
<accession>A0AAU7N0G7</accession>
<sequence>MRLQIYIAIWFTLGLATASMAQHNGLSFYKELARKDAHREQTVAFSNIEDEKDFWKDQILFENDLKVQNVPAYQVYMNEKRMAYSEHAEKCKNDCMHSDLYYKQAGFYFIYSDDTIYSKEAVGTVVQVASPRIF</sequence>
<feature type="chain" id="PRO_5043593841" evidence="1">
    <location>
        <begin position="22"/>
        <end position="134"/>
    </location>
</feature>
<keyword evidence="1" id="KW-0732">Signal</keyword>
<gene>
    <name evidence="2" type="ORF">ABNE31_04145</name>
</gene>
<reference evidence="2" key="1">
    <citation type="submission" date="2024-05" db="EMBL/GenBank/DDBJ databases">
        <title>Draft Genome Sequences of Flagellimonas sp. MMG031 and Marinobacter sp. MMG032 Isolated from the dinoflagellate Symbiodinium pilosum.</title>
        <authorList>
            <person name="Shikuma N.J."/>
            <person name="Farrell M.V."/>
        </authorList>
    </citation>
    <scope>NUCLEOTIDE SEQUENCE</scope>
    <source>
        <strain evidence="2">MMG031</strain>
    </source>
</reference>
<evidence type="ECO:0000313" key="2">
    <source>
        <dbReference type="EMBL" id="XBQ24114.1"/>
    </source>
</evidence>
<organism evidence="2">
    <name type="scientific">Flagellimonas sp. MMG031</name>
    <dbReference type="NCBI Taxonomy" id="3158549"/>
    <lineage>
        <taxon>Bacteria</taxon>
        <taxon>Pseudomonadati</taxon>
        <taxon>Bacteroidota</taxon>
        <taxon>Flavobacteriia</taxon>
        <taxon>Flavobacteriales</taxon>
        <taxon>Flavobacteriaceae</taxon>
        <taxon>Flagellimonas</taxon>
    </lineage>
</organism>
<dbReference type="RefSeq" id="WP_349352464.1">
    <property type="nucleotide sequence ID" value="NZ_CP157804.1"/>
</dbReference>
<dbReference type="KEGG" id="fld:ABNE31_04145"/>
<dbReference type="AlphaFoldDB" id="A0AAU7N0G7"/>
<dbReference type="EMBL" id="CP157804">
    <property type="protein sequence ID" value="XBQ24114.1"/>
    <property type="molecule type" value="Genomic_DNA"/>
</dbReference>
<name>A0AAU7N0G7_9FLAO</name>